<sequence>MKLISLLKILLPTLILTTSAAADEYQELKKPEIEALISGHTMELRSFHPMQLVFHKDGTFRVSHHTPCAGGEKSTYEVDRYGQLKIVFRNCDGKKRSYLQYRVFKKGKLYFVRDQGNTGTYKFIRKK</sequence>
<reference evidence="2 3" key="1">
    <citation type="submission" date="2016-11" db="EMBL/GenBank/DDBJ databases">
        <authorList>
            <person name="Jaros S."/>
            <person name="Januszkiewicz K."/>
            <person name="Wedrychowicz H."/>
        </authorList>
    </citation>
    <scope>NUCLEOTIDE SEQUENCE [LARGE SCALE GENOMIC DNA]</scope>
    <source>
        <strain evidence="2 3">DSM 22153</strain>
    </source>
</reference>
<gene>
    <name evidence="2" type="ORF">SAMN05444272_3018</name>
</gene>
<accession>A0A1M7KYJ7</accession>
<dbReference type="Proteomes" id="UP000186002">
    <property type="component" value="Unassembled WGS sequence"/>
</dbReference>
<dbReference type="RefSeq" id="WP_073014140.1">
    <property type="nucleotide sequence ID" value="NZ_FRBW01000003.1"/>
</dbReference>
<feature type="signal peptide" evidence="1">
    <location>
        <begin position="1"/>
        <end position="22"/>
    </location>
</feature>
<evidence type="ECO:0000256" key="1">
    <source>
        <dbReference type="SAM" id="SignalP"/>
    </source>
</evidence>
<keyword evidence="3" id="KW-1185">Reference proteome</keyword>
<organism evidence="2 3">
    <name type="scientific">Roseibium suaedae</name>
    <dbReference type="NCBI Taxonomy" id="735517"/>
    <lineage>
        <taxon>Bacteria</taxon>
        <taxon>Pseudomonadati</taxon>
        <taxon>Pseudomonadota</taxon>
        <taxon>Alphaproteobacteria</taxon>
        <taxon>Hyphomicrobiales</taxon>
        <taxon>Stappiaceae</taxon>
        <taxon>Roseibium</taxon>
    </lineage>
</organism>
<name>A0A1M7KYJ7_9HYPH</name>
<keyword evidence="1" id="KW-0732">Signal</keyword>
<evidence type="ECO:0000313" key="2">
    <source>
        <dbReference type="EMBL" id="SHM70692.1"/>
    </source>
</evidence>
<protein>
    <submittedName>
        <fullName evidence="2">Uncharacterized protein</fullName>
    </submittedName>
</protein>
<proteinExistence type="predicted"/>
<dbReference type="EMBL" id="FRBW01000003">
    <property type="protein sequence ID" value="SHM70692.1"/>
    <property type="molecule type" value="Genomic_DNA"/>
</dbReference>
<dbReference type="AlphaFoldDB" id="A0A1M7KYJ7"/>
<feature type="chain" id="PRO_5009927749" evidence="1">
    <location>
        <begin position="23"/>
        <end position="127"/>
    </location>
</feature>
<evidence type="ECO:0000313" key="3">
    <source>
        <dbReference type="Proteomes" id="UP000186002"/>
    </source>
</evidence>